<evidence type="ECO:0000313" key="2">
    <source>
        <dbReference type="EMBL" id="KAA6323735.1"/>
    </source>
</evidence>
<feature type="region of interest" description="Disordered" evidence="1">
    <location>
        <begin position="21"/>
        <end position="40"/>
    </location>
</feature>
<accession>A0A5J4QR29</accession>
<feature type="non-terminal residue" evidence="2">
    <location>
        <position position="1"/>
    </location>
</feature>
<sequence length="155" mass="17207">ESKKKVVEVLQHSKLIANQESMGTTTIGKSEATQQSSQQAQAIQSAQQLQKFAGFRSNGNWKGWNNRFFQQPAPFANCGINQPSTWGNTQLGFSSLNNQSWTERGQQQQEAASTDDEHAKVPETELGQQPRTGVTIAAVRREEWGERACGSQINR</sequence>
<dbReference type="Proteomes" id="UP000324800">
    <property type="component" value="Unassembled WGS sequence"/>
</dbReference>
<proteinExistence type="predicted"/>
<dbReference type="EMBL" id="SNRW01044564">
    <property type="protein sequence ID" value="KAA6323735.1"/>
    <property type="molecule type" value="Genomic_DNA"/>
</dbReference>
<evidence type="ECO:0000313" key="3">
    <source>
        <dbReference type="Proteomes" id="UP000324800"/>
    </source>
</evidence>
<comment type="caution">
    <text evidence="2">The sequence shown here is derived from an EMBL/GenBank/DDBJ whole genome shotgun (WGS) entry which is preliminary data.</text>
</comment>
<protein>
    <submittedName>
        <fullName evidence="2">Uncharacterized protein</fullName>
    </submittedName>
</protein>
<reference evidence="2 3" key="1">
    <citation type="submission" date="2019-03" db="EMBL/GenBank/DDBJ databases">
        <title>Single cell metagenomics reveals metabolic interactions within the superorganism composed of flagellate Streblomastix strix and complex community of Bacteroidetes bacteria on its surface.</title>
        <authorList>
            <person name="Treitli S.C."/>
            <person name="Kolisko M."/>
            <person name="Husnik F."/>
            <person name="Keeling P."/>
            <person name="Hampl V."/>
        </authorList>
    </citation>
    <scope>NUCLEOTIDE SEQUENCE [LARGE SCALE GENOMIC DNA]</scope>
    <source>
        <strain evidence="2">ST1C</strain>
    </source>
</reference>
<name>A0A5J4QR29_9EUKA</name>
<dbReference type="AlphaFoldDB" id="A0A5J4QR29"/>
<feature type="compositionally biased region" description="Polar residues" evidence="1">
    <location>
        <begin position="89"/>
        <end position="112"/>
    </location>
</feature>
<feature type="compositionally biased region" description="Low complexity" evidence="1">
    <location>
        <begin position="30"/>
        <end position="40"/>
    </location>
</feature>
<feature type="region of interest" description="Disordered" evidence="1">
    <location>
        <begin position="89"/>
        <end position="134"/>
    </location>
</feature>
<evidence type="ECO:0000256" key="1">
    <source>
        <dbReference type="SAM" id="MobiDB-lite"/>
    </source>
</evidence>
<gene>
    <name evidence="2" type="ORF">EZS28_054279</name>
</gene>
<organism evidence="2 3">
    <name type="scientific">Streblomastix strix</name>
    <dbReference type="NCBI Taxonomy" id="222440"/>
    <lineage>
        <taxon>Eukaryota</taxon>
        <taxon>Metamonada</taxon>
        <taxon>Preaxostyla</taxon>
        <taxon>Oxymonadida</taxon>
        <taxon>Streblomastigidae</taxon>
        <taxon>Streblomastix</taxon>
    </lineage>
</organism>